<dbReference type="InterPro" id="IPR051548">
    <property type="entry name" value="Grx-like_ET"/>
</dbReference>
<dbReference type="PANTHER" id="PTHR34386">
    <property type="entry name" value="GLUTAREDOXIN"/>
    <property type="match status" value="1"/>
</dbReference>
<accession>A0A4P2W076</accession>
<dbReference type="GO" id="GO:0045454">
    <property type="term" value="P:cell redox homeostasis"/>
    <property type="evidence" value="ECO:0007669"/>
    <property type="project" value="TreeGrafter"/>
</dbReference>
<dbReference type="GO" id="GO:0009055">
    <property type="term" value="F:electron transfer activity"/>
    <property type="evidence" value="ECO:0007669"/>
    <property type="project" value="TreeGrafter"/>
</dbReference>
<dbReference type="PANTHER" id="PTHR34386:SF1">
    <property type="entry name" value="GLUTAREDOXIN-LIKE PROTEIN NRDH"/>
    <property type="match status" value="1"/>
</dbReference>
<dbReference type="InterPro" id="IPR006869">
    <property type="entry name" value="DUF547"/>
</dbReference>
<evidence type="ECO:0000313" key="2">
    <source>
        <dbReference type="EMBL" id="BBH54562.1"/>
    </source>
</evidence>
<dbReference type="RefSeq" id="WP_172603982.1">
    <property type="nucleotide sequence ID" value="NZ_AP019368.1"/>
</dbReference>
<dbReference type="AlphaFoldDB" id="A0A4P2W076"/>
<dbReference type="KEGG" id="sbf:JCM31447_30330"/>
<dbReference type="Pfam" id="PF04784">
    <property type="entry name" value="DUF547"/>
    <property type="match status" value="1"/>
</dbReference>
<dbReference type="Proteomes" id="UP000291236">
    <property type="component" value="Chromosome"/>
</dbReference>
<protein>
    <submittedName>
        <fullName evidence="2">DUF547 domain-containing protein</fullName>
    </submittedName>
</protein>
<sequence>MVDYKNLKENSVDLNNFIKNMSTIKNSDYQKLTYNEKLAFLINAYNALTLKLIIDNYPLKSIRDIGGVLSNPWKKRFFTLLEKYHYLDEIEHNIIRKDFHEPRIHFALVCASKGCPSLAKNVFLPENLQNQLQIAATNFLENKKKNYYKSEEHKLYLSSIFKWYGDDFKEKYKSFNNFVIENISKDNNIKIQIKRSKLKIEFLEYDWNLNDI</sequence>
<reference evidence="2 3" key="1">
    <citation type="submission" date="2018-12" db="EMBL/GenBank/DDBJ databases">
        <title>Rubrispira sanarue gen. nov., sp., nov., a member of the order Silvanigrellales, isolated from a brackish lake in Hamamatsu Japan.</title>
        <authorList>
            <person name="Maejima Y."/>
            <person name="Iino T."/>
            <person name="Muraguchi Y."/>
            <person name="Fukuda K."/>
            <person name="Nojiri H."/>
            <person name="Ohkuma M."/>
            <person name="Moriuchi R."/>
            <person name="Dohra H."/>
            <person name="Kimbara K."/>
            <person name="Shintani M."/>
        </authorList>
    </citation>
    <scope>NUCLEOTIDE SEQUENCE [LARGE SCALE GENOMIC DNA]</scope>
    <source>
        <strain evidence="2 3">RF1110005</strain>
    </source>
</reference>
<evidence type="ECO:0000259" key="1">
    <source>
        <dbReference type="Pfam" id="PF04784"/>
    </source>
</evidence>
<keyword evidence="3" id="KW-1185">Reference proteome</keyword>
<name>A0A4P2W076_FLUSA</name>
<dbReference type="EMBL" id="AP019368">
    <property type="protein sequence ID" value="BBH54562.1"/>
    <property type="molecule type" value="Genomic_DNA"/>
</dbReference>
<evidence type="ECO:0000313" key="3">
    <source>
        <dbReference type="Proteomes" id="UP000291236"/>
    </source>
</evidence>
<proteinExistence type="predicted"/>
<organism evidence="2 3">
    <name type="scientific">Fluviispira sanaruensis</name>
    <dbReference type="NCBI Taxonomy" id="2493639"/>
    <lineage>
        <taxon>Bacteria</taxon>
        <taxon>Pseudomonadati</taxon>
        <taxon>Bdellovibrionota</taxon>
        <taxon>Oligoflexia</taxon>
        <taxon>Silvanigrellales</taxon>
        <taxon>Silvanigrellaceae</taxon>
        <taxon>Fluviispira</taxon>
    </lineage>
</organism>
<feature type="domain" description="DUF547" evidence="1">
    <location>
        <begin position="30"/>
        <end position="140"/>
    </location>
</feature>
<gene>
    <name evidence="2" type="ORF">JCM31447_30330</name>
</gene>